<dbReference type="FunFam" id="3.40.50.150:FF:000010">
    <property type="entry name" value="Protein-L-isoaspartate O-methyltransferase"/>
    <property type="match status" value="1"/>
</dbReference>
<dbReference type="PANTHER" id="PTHR11579:SF0">
    <property type="entry name" value="PROTEIN-L-ISOASPARTATE(D-ASPARTATE) O-METHYLTRANSFERASE"/>
    <property type="match status" value="1"/>
</dbReference>
<evidence type="ECO:0000256" key="2">
    <source>
        <dbReference type="ARBA" id="ARBA00005369"/>
    </source>
</evidence>
<comment type="function">
    <text evidence="7">Catalyzes the methyl esterification of L-isoaspartyl residues in peptides and proteins that result from spontaneous decomposition of normal L-aspartyl and L-asparaginyl residues. It plays a role in the repair and/or degradation of damaged proteins.</text>
</comment>
<evidence type="ECO:0000256" key="7">
    <source>
        <dbReference type="HAMAP-Rule" id="MF_00090"/>
    </source>
</evidence>
<dbReference type="AlphaFoldDB" id="A0A3L7DWQ8"/>
<dbReference type="PROSITE" id="PS01279">
    <property type="entry name" value="PCMT"/>
    <property type="match status" value="1"/>
</dbReference>
<dbReference type="NCBIfam" id="TIGR00080">
    <property type="entry name" value="pimt"/>
    <property type="match status" value="1"/>
</dbReference>
<dbReference type="Pfam" id="PF01135">
    <property type="entry name" value="PCMT"/>
    <property type="match status" value="1"/>
</dbReference>
<dbReference type="Proteomes" id="UP000265509">
    <property type="component" value="Unassembled WGS sequence"/>
</dbReference>
<dbReference type="GO" id="GO:0030091">
    <property type="term" value="P:protein repair"/>
    <property type="evidence" value="ECO:0007669"/>
    <property type="project" value="UniProtKB-UniRule"/>
</dbReference>
<gene>
    <name evidence="7" type="primary">pcm</name>
    <name evidence="8" type="ORF">DWB85_16215</name>
</gene>
<sequence>MDRSDGRGRWLMPVLLMVVLMSLQTNAGDSQAQREAMLEAIRQSVRDSAGYTGRSELSPAVMAAMGAVPREEFVPPAHRHLAYQNSPQPIAAGQTISQPLIVALMTDLLDPQPGDRVLEVGTGSGYQAAVLAKLVAHVYSIEIHRQLAEGAADVLQRLGYANVTVRTGDGYAGWPGQAPFDKIIVTAAPETIPAPLLEQLKPGGKLVIPVGAEHGFQELLLVEAGAAGEASRRSVLPVRFVPLTRDDDLD</sequence>
<comment type="similarity">
    <text evidence="2 7">Belongs to the methyltransferase superfamily. L-isoaspartyl/D-aspartyl protein methyltransferase family.</text>
</comment>
<dbReference type="InterPro" id="IPR029063">
    <property type="entry name" value="SAM-dependent_MTases_sf"/>
</dbReference>
<reference evidence="8 9" key="1">
    <citation type="submission" date="2018-07" db="EMBL/GenBank/DDBJ databases">
        <title>Halioglobus sp. genome submission.</title>
        <authorList>
            <person name="Ye M.-Q."/>
            <person name="Du Z.-J."/>
        </authorList>
    </citation>
    <scope>NUCLEOTIDE SEQUENCE [LARGE SCALE GENOMIC DNA]</scope>
    <source>
        <strain evidence="8 9">U0301</strain>
    </source>
</reference>
<comment type="subcellular location">
    <subcellularLocation>
        <location evidence="1 7">Cytoplasm</location>
    </subcellularLocation>
</comment>
<dbReference type="EMBL" id="QRAN01000021">
    <property type="protein sequence ID" value="RLQ20673.1"/>
    <property type="molecule type" value="Genomic_DNA"/>
</dbReference>
<evidence type="ECO:0000313" key="9">
    <source>
        <dbReference type="Proteomes" id="UP000265509"/>
    </source>
</evidence>
<dbReference type="RefSeq" id="WP_117956648.1">
    <property type="nucleotide sequence ID" value="NZ_QRAN01000021.1"/>
</dbReference>
<keyword evidence="6 7" id="KW-0949">S-adenosyl-L-methionine</keyword>
<evidence type="ECO:0000256" key="6">
    <source>
        <dbReference type="ARBA" id="ARBA00022691"/>
    </source>
</evidence>
<dbReference type="GO" id="GO:0005737">
    <property type="term" value="C:cytoplasm"/>
    <property type="evidence" value="ECO:0007669"/>
    <property type="project" value="UniProtKB-SubCell"/>
</dbReference>
<keyword evidence="3 7" id="KW-0963">Cytoplasm</keyword>
<proteinExistence type="inferred from homology"/>
<dbReference type="GO" id="GO:0032259">
    <property type="term" value="P:methylation"/>
    <property type="evidence" value="ECO:0007669"/>
    <property type="project" value="UniProtKB-KW"/>
</dbReference>
<dbReference type="OrthoDB" id="9810066at2"/>
<comment type="caution">
    <text evidence="8">The sequence shown here is derived from an EMBL/GenBank/DDBJ whole genome shotgun (WGS) entry which is preliminary data.</text>
</comment>
<keyword evidence="9" id="KW-1185">Reference proteome</keyword>
<dbReference type="InterPro" id="IPR000682">
    <property type="entry name" value="PCMT"/>
</dbReference>
<feature type="active site" evidence="7">
    <location>
        <position position="97"/>
    </location>
</feature>
<dbReference type="NCBIfam" id="NF001453">
    <property type="entry name" value="PRK00312.1"/>
    <property type="match status" value="1"/>
</dbReference>
<keyword evidence="5 7" id="KW-0808">Transferase</keyword>
<accession>A0A3L7DWQ8</accession>
<dbReference type="Gene3D" id="3.40.50.150">
    <property type="entry name" value="Vaccinia Virus protein VP39"/>
    <property type="match status" value="1"/>
</dbReference>
<evidence type="ECO:0000256" key="4">
    <source>
        <dbReference type="ARBA" id="ARBA00022603"/>
    </source>
</evidence>
<dbReference type="CDD" id="cd02440">
    <property type="entry name" value="AdoMet_MTases"/>
    <property type="match status" value="1"/>
</dbReference>
<dbReference type="GO" id="GO:0004719">
    <property type="term" value="F:protein-L-isoaspartate (D-aspartate) O-methyltransferase activity"/>
    <property type="evidence" value="ECO:0007669"/>
    <property type="project" value="UniProtKB-UniRule"/>
</dbReference>
<dbReference type="SUPFAM" id="SSF53335">
    <property type="entry name" value="S-adenosyl-L-methionine-dependent methyltransferases"/>
    <property type="match status" value="1"/>
</dbReference>
<dbReference type="HAMAP" id="MF_00090">
    <property type="entry name" value="PIMT"/>
    <property type="match status" value="1"/>
</dbReference>
<comment type="catalytic activity">
    <reaction evidence="7">
        <text>[protein]-L-isoaspartate + S-adenosyl-L-methionine = [protein]-L-isoaspartate alpha-methyl ester + S-adenosyl-L-homocysteine</text>
        <dbReference type="Rhea" id="RHEA:12705"/>
        <dbReference type="Rhea" id="RHEA-COMP:12143"/>
        <dbReference type="Rhea" id="RHEA-COMP:12144"/>
        <dbReference type="ChEBI" id="CHEBI:57856"/>
        <dbReference type="ChEBI" id="CHEBI:59789"/>
        <dbReference type="ChEBI" id="CHEBI:90596"/>
        <dbReference type="ChEBI" id="CHEBI:90598"/>
        <dbReference type="EC" id="2.1.1.77"/>
    </reaction>
</comment>
<name>A0A3L7DWQ8_9GAMM</name>
<evidence type="ECO:0000256" key="5">
    <source>
        <dbReference type="ARBA" id="ARBA00022679"/>
    </source>
</evidence>
<evidence type="ECO:0000313" key="8">
    <source>
        <dbReference type="EMBL" id="RLQ20673.1"/>
    </source>
</evidence>
<dbReference type="EC" id="2.1.1.77" evidence="7"/>
<keyword evidence="4 7" id="KW-0489">Methyltransferase</keyword>
<evidence type="ECO:0000256" key="3">
    <source>
        <dbReference type="ARBA" id="ARBA00022490"/>
    </source>
</evidence>
<evidence type="ECO:0000256" key="1">
    <source>
        <dbReference type="ARBA" id="ARBA00004496"/>
    </source>
</evidence>
<dbReference type="PANTHER" id="PTHR11579">
    <property type="entry name" value="PROTEIN-L-ISOASPARTATE O-METHYLTRANSFERASE"/>
    <property type="match status" value="1"/>
</dbReference>
<organism evidence="8 9">
    <name type="scientific">Seongchinamella sediminis</name>
    <dbReference type="NCBI Taxonomy" id="2283635"/>
    <lineage>
        <taxon>Bacteria</taxon>
        <taxon>Pseudomonadati</taxon>
        <taxon>Pseudomonadota</taxon>
        <taxon>Gammaproteobacteria</taxon>
        <taxon>Cellvibrionales</taxon>
        <taxon>Halieaceae</taxon>
        <taxon>Seongchinamella</taxon>
    </lineage>
</organism>
<protein>
    <recommendedName>
        <fullName evidence="7">Protein-L-isoaspartate O-methyltransferase</fullName>
        <ecNumber evidence="7">2.1.1.77</ecNumber>
    </recommendedName>
    <alternativeName>
        <fullName evidence="7">L-isoaspartyl protein carboxyl methyltransferase</fullName>
    </alternativeName>
    <alternativeName>
        <fullName evidence="7">Protein L-isoaspartyl methyltransferase</fullName>
    </alternativeName>
    <alternativeName>
        <fullName evidence="7">Protein-beta-aspartate methyltransferase</fullName>
        <shortName evidence="7">PIMT</shortName>
    </alternativeName>
</protein>